<accession>A0A8C0DGH9</accession>
<dbReference type="GeneTree" id="ENSGT00940000158086"/>
<evidence type="ECO:0000256" key="1">
    <source>
        <dbReference type="ARBA" id="ARBA00022884"/>
    </source>
</evidence>
<dbReference type="Ensembl" id="ENSBMST00010022657.1">
    <property type="protein sequence ID" value="ENSBMSP00010020522.1"/>
    <property type="gene ID" value="ENSBMSG00010014960.1"/>
</dbReference>
<reference evidence="2" key="1">
    <citation type="submission" date="2023-09" db="UniProtKB">
        <authorList>
            <consortium name="Ensembl"/>
        </authorList>
    </citation>
    <scope>IDENTIFICATION</scope>
</reference>
<name>A0A8C0DGH9_BALMU</name>
<dbReference type="InterPro" id="IPR035979">
    <property type="entry name" value="RBD_domain_sf"/>
</dbReference>
<dbReference type="InterPro" id="IPR012677">
    <property type="entry name" value="Nucleotide-bd_a/b_plait_sf"/>
</dbReference>
<dbReference type="AlphaFoldDB" id="A0A8C0DGH9"/>
<keyword evidence="1" id="KW-0694">RNA-binding</keyword>
<dbReference type="SUPFAM" id="SSF54928">
    <property type="entry name" value="RNA-binding domain, RBD"/>
    <property type="match status" value="1"/>
</dbReference>
<evidence type="ECO:0008006" key="3">
    <source>
        <dbReference type="Google" id="ProtNLM"/>
    </source>
</evidence>
<protein>
    <recommendedName>
        <fullName evidence="3">RRM domain-containing protein</fullName>
    </recommendedName>
</protein>
<organism evidence="2">
    <name type="scientific">Balaenoptera musculus</name>
    <name type="common">Blue whale</name>
    <dbReference type="NCBI Taxonomy" id="9771"/>
    <lineage>
        <taxon>Eukaryota</taxon>
        <taxon>Metazoa</taxon>
        <taxon>Chordata</taxon>
        <taxon>Craniata</taxon>
        <taxon>Vertebrata</taxon>
        <taxon>Euteleostomi</taxon>
        <taxon>Mammalia</taxon>
        <taxon>Eutheria</taxon>
        <taxon>Laurasiatheria</taxon>
        <taxon>Artiodactyla</taxon>
        <taxon>Whippomorpha</taxon>
        <taxon>Cetacea</taxon>
        <taxon>Mysticeti</taxon>
        <taxon>Balaenopteridae</taxon>
        <taxon>Balaenoptera</taxon>
    </lineage>
</organism>
<dbReference type="Gene3D" id="3.30.70.330">
    <property type="match status" value="1"/>
</dbReference>
<sequence length="189" mass="19994">GGGGGHHGSAGVPSATSEELRTLFASGLPVAIQPKDLYLLFRPFKGQPAGFAIFDDRAGAEAAQKALNGIRFDPENPQTLRLECANANTKTAKNKLTATPNPTNAHPSLGAHSELMGAPLSPAYPESWAPYPLYTTELTPATSPAALTHPAATTAAAAALHAQRMQVRWRSPIFRMKKLMSRGAQVPFL</sequence>
<proteinExistence type="predicted"/>
<dbReference type="GO" id="GO:0003723">
    <property type="term" value="F:RNA binding"/>
    <property type="evidence" value="ECO:0007669"/>
    <property type="project" value="UniProtKB-KW"/>
</dbReference>
<dbReference type="PANTHER" id="PTHR10501">
    <property type="entry name" value="U1 SMALL NUCLEAR RIBONUCLEOPROTEIN A/U2 SMALL NUCLEAR RIBONUCLEOPROTEIN B"/>
    <property type="match status" value="1"/>
</dbReference>
<evidence type="ECO:0000313" key="2">
    <source>
        <dbReference type="Ensembl" id="ENSBMSP00010020522.1"/>
    </source>
</evidence>